<evidence type="ECO:0000256" key="18">
    <source>
        <dbReference type="SAM" id="Coils"/>
    </source>
</evidence>
<dbReference type="RefSeq" id="WP_091331949.1">
    <property type="nucleotide sequence ID" value="NZ_FNOW01000004.1"/>
</dbReference>
<accession>A0A1H3BVX8</accession>
<dbReference type="PANTHER" id="PTHR33445">
    <property type="entry name" value="ATP SYNTHASE SUBUNIT B', CHLOROPLASTIC"/>
    <property type="match status" value="1"/>
</dbReference>
<evidence type="ECO:0000256" key="9">
    <source>
        <dbReference type="ARBA" id="ARBA00023065"/>
    </source>
</evidence>
<keyword evidence="2 16" id="KW-0813">Transport</keyword>
<dbReference type="STRING" id="61595.SAMN05421644_10430"/>
<evidence type="ECO:0000256" key="6">
    <source>
        <dbReference type="ARBA" id="ARBA00022692"/>
    </source>
</evidence>
<dbReference type="GO" id="GO:0012505">
    <property type="term" value="C:endomembrane system"/>
    <property type="evidence" value="ECO:0007669"/>
    <property type="project" value="UniProtKB-SubCell"/>
</dbReference>
<keyword evidence="3 16" id="KW-1003">Cell membrane</keyword>
<evidence type="ECO:0000313" key="20">
    <source>
        <dbReference type="Proteomes" id="UP000198672"/>
    </source>
</evidence>
<keyword evidence="6 16" id="KW-0812">Transmembrane</keyword>
<dbReference type="AlphaFoldDB" id="A0A1H3BVX8"/>
<keyword evidence="10 16" id="KW-0472">Membrane</keyword>
<comment type="function">
    <text evidence="13">Component of the F(0) channel, it forms part of the peripheral stalk, linking F(1) to F(0). The b'-subunit is a diverged and duplicated form of b found in plants and photosynthetic bacteria.</text>
</comment>
<keyword evidence="11 16" id="KW-0066">ATP synthesis</keyword>
<keyword evidence="8 16" id="KW-1133">Transmembrane helix</keyword>
<evidence type="ECO:0000256" key="17">
    <source>
        <dbReference type="RuleBase" id="RU003848"/>
    </source>
</evidence>
<feature type="transmembrane region" description="Helical" evidence="16">
    <location>
        <begin position="6"/>
        <end position="26"/>
    </location>
</feature>
<keyword evidence="4" id="KW-0997">Cell inner membrane</keyword>
<dbReference type="Proteomes" id="UP000198672">
    <property type="component" value="Unassembled WGS sequence"/>
</dbReference>
<evidence type="ECO:0000256" key="13">
    <source>
        <dbReference type="ARBA" id="ARBA00025614"/>
    </source>
</evidence>
<comment type="function">
    <text evidence="12 16">F(1)F(0) ATP synthase produces ATP from ADP in the presence of a proton or sodium gradient. F-type ATPases consist of two structural domains, F(1) containing the extramembraneous catalytic core and F(0) containing the membrane proton channel, linked together by a central stalk and a peripheral stalk. During catalysis, ATP synthesis in the catalytic domain of F(1) is coupled via a rotary mechanism of the central stalk subunits to proton translocation.</text>
</comment>
<dbReference type="CDD" id="cd06503">
    <property type="entry name" value="ATP-synt_Fo_b"/>
    <property type="match status" value="1"/>
</dbReference>
<proteinExistence type="inferred from homology"/>
<dbReference type="Pfam" id="PF00430">
    <property type="entry name" value="ATP-synt_B"/>
    <property type="match status" value="1"/>
</dbReference>
<gene>
    <name evidence="16" type="primary">atpF</name>
    <name evidence="19" type="ORF">SAMN05421644_10430</name>
</gene>
<keyword evidence="7 16" id="KW-0375">Hydrogen ion transport</keyword>
<evidence type="ECO:0000256" key="2">
    <source>
        <dbReference type="ARBA" id="ARBA00022448"/>
    </source>
</evidence>
<comment type="similarity">
    <text evidence="1 16 17">Belongs to the ATPase B chain family.</text>
</comment>
<evidence type="ECO:0000256" key="7">
    <source>
        <dbReference type="ARBA" id="ARBA00022781"/>
    </source>
</evidence>
<comment type="subcellular location">
    <subcellularLocation>
        <location evidence="16">Cell membrane</location>
        <topology evidence="16">Single-pass membrane protein</topology>
    </subcellularLocation>
    <subcellularLocation>
        <location evidence="15">Endomembrane system</location>
        <topology evidence="15">Single-pass membrane protein</topology>
    </subcellularLocation>
</comment>
<evidence type="ECO:0000256" key="3">
    <source>
        <dbReference type="ARBA" id="ARBA00022475"/>
    </source>
</evidence>
<evidence type="ECO:0000256" key="8">
    <source>
        <dbReference type="ARBA" id="ARBA00022989"/>
    </source>
</evidence>
<feature type="coiled-coil region" evidence="18">
    <location>
        <begin position="95"/>
        <end position="122"/>
    </location>
</feature>
<evidence type="ECO:0000256" key="10">
    <source>
        <dbReference type="ARBA" id="ARBA00023136"/>
    </source>
</evidence>
<evidence type="ECO:0000256" key="14">
    <source>
        <dbReference type="ARBA" id="ARBA00026054"/>
    </source>
</evidence>
<dbReference type="FunFam" id="1.20.5.620:FF:000001">
    <property type="entry name" value="ATP synthase subunit b"/>
    <property type="match status" value="1"/>
</dbReference>
<evidence type="ECO:0000256" key="11">
    <source>
        <dbReference type="ARBA" id="ARBA00023310"/>
    </source>
</evidence>
<dbReference type="GO" id="GO:0046961">
    <property type="term" value="F:proton-transporting ATPase activity, rotational mechanism"/>
    <property type="evidence" value="ECO:0007669"/>
    <property type="project" value="TreeGrafter"/>
</dbReference>
<dbReference type="PANTHER" id="PTHR33445:SF1">
    <property type="entry name" value="ATP SYNTHASE SUBUNIT B"/>
    <property type="match status" value="1"/>
</dbReference>
<dbReference type="GO" id="GO:0046933">
    <property type="term" value="F:proton-transporting ATP synthase activity, rotational mechanism"/>
    <property type="evidence" value="ECO:0007669"/>
    <property type="project" value="UniProtKB-UniRule"/>
</dbReference>
<keyword evidence="5 16" id="KW-0138">CF(0)</keyword>
<keyword evidence="20" id="KW-1185">Reference proteome</keyword>
<evidence type="ECO:0000256" key="5">
    <source>
        <dbReference type="ARBA" id="ARBA00022547"/>
    </source>
</evidence>
<dbReference type="InterPro" id="IPR005864">
    <property type="entry name" value="ATP_synth_F0_bsu_bac"/>
</dbReference>
<sequence length="156" mass="17242">MNINLTLFAQMITFAVFVGFCMKYIWPPIVSALAERKAKIAEGLAAAERGHQEKALGEQRALELMKEAKTNAAEIVGQAQKRATDIVEEAKSDARSEGERLLAAAQAEIERETNRAREELREKVALLAIAAAEKILQKEIDVAVHRAIVDDFAKQL</sequence>
<evidence type="ECO:0000256" key="12">
    <source>
        <dbReference type="ARBA" id="ARBA00025198"/>
    </source>
</evidence>
<evidence type="ECO:0000313" key="19">
    <source>
        <dbReference type="EMBL" id="SDX46152.1"/>
    </source>
</evidence>
<evidence type="ECO:0000256" key="16">
    <source>
        <dbReference type="HAMAP-Rule" id="MF_01398"/>
    </source>
</evidence>
<evidence type="ECO:0000256" key="1">
    <source>
        <dbReference type="ARBA" id="ARBA00005513"/>
    </source>
</evidence>
<comment type="subunit">
    <text evidence="16">F-type ATPases have 2 components, F(1) - the catalytic core - and F(0) - the membrane proton channel. F(1) has five subunits: alpha(3), beta(3), gamma(1), delta(1), epsilon(1). F(0) has three main subunits: a(1), b(2) and c(10-14). The alpha and beta chains form an alternating ring which encloses part of the gamma chain. F(1) is attached to F(0) by a central stalk formed by the gamma and epsilon chains, while a peripheral stalk is formed by the delta and b chains.</text>
</comment>
<dbReference type="InterPro" id="IPR050059">
    <property type="entry name" value="ATP_synthase_B_chain"/>
</dbReference>
<reference evidence="20" key="1">
    <citation type="submission" date="2016-10" db="EMBL/GenBank/DDBJ databases">
        <authorList>
            <person name="Varghese N."/>
            <person name="Submissions S."/>
        </authorList>
    </citation>
    <scope>NUCLEOTIDE SEQUENCE [LARGE SCALE GENOMIC DNA]</scope>
    <source>
        <strain evidence="20">DSM 173</strain>
    </source>
</reference>
<dbReference type="InterPro" id="IPR028987">
    <property type="entry name" value="ATP_synth_B-like_membr_sf"/>
</dbReference>
<dbReference type="GO" id="GO:0005886">
    <property type="term" value="C:plasma membrane"/>
    <property type="evidence" value="ECO:0007669"/>
    <property type="project" value="UniProtKB-SubCell"/>
</dbReference>
<dbReference type="SUPFAM" id="SSF81573">
    <property type="entry name" value="F1F0 ATP synthase subunit B, membrane domain"/>
    <property type="match status" value="1"/>
</dbReference>
<dbReference type="EMBL" id="FNOW01000004">
    <property type="protein sequence ID" value="SDX46152.1"/>
    <property type="molecule type" value="Genomic_DNA"/>
</dbReference>
<dbReference type="NCBIfam" id="TIGR01144">
    <property type="entry name" value="ATP_synt_b"/>
    <property type="match status" value="1"/>
</dbReference>
<dbReference type="Gene3D" id="1.20.5.620">
    <property type="entry name" value="F1F0 ATP synthase subunit B, membrane domain"/>
    <property type="match status" value="1"/>
</dbReference>
<keyword evidence="18" id="KW-0175">Coiled coil</keyword>
<organism evidence="19 20">
    <name type="scientific">Allochromatium warmingii</name>
    <name type="common">Chromatium warmingii</name>
    <dbReference type="NCBI Taxonomy" id="61595"/>
    <lineage>
        <taxon>Bacteria</taxon>
        <taxon>Pseudomonadati</taxon>
        <taxon>Pseudomonadota</taxon>
        <taxon>Gammaproteobacteria</taxon>
        <taxon>Chromatiales</taxon>
        <taxon>Chromatiaceae</taxon>
        <taxon>Allochromatium</taxon>
    </lineage>
</organism>
<dbReference type="NCBIfam" id="NF004411">
    <property type="entry name" value="PRK05759.1-2"/>
    <property type="match status" value="1"/>
</dbReference>
<comment type="subunit">
    <text evidence="14">F-type ATPases have 2 components, F(1) - the catalytic core - and F(0) - the membrane proton channel. F(1) has five subunits: alpha(3), beta(3), gamma(1), delta(1), epsilon(1). F(0) has four main subunits: a(1), b(2) and c(10-14). The alpha and beta chains form an alternating ring which encloses part of the gamma chain. F(1) is attached to F(0) by a central stalk formed by the gamma and epsilon chains, while a peripheral stalk is formed by the delta and b chains.</text>
</comment>
<name>A0A1H3BVX8_ALLWA</name>
<dbReference type="GO" id="GO:0045259">
    <property type="term" value="C:proton-transporting ATP synthase complex"/>
    <property type="evidence" value="ECO:0007669"/>
    <property type="project" value="UniProtKB-KW"/>
</dbReference>
<dbReference type="HAMAP" id="MF_01398">
    <property type="entry name" value="ATP_synth_b_bprime"/>
    <property type="match status" value="1"/>
</dbReference>
<dbReference type="OrthoDB" id="9788020at2"/>
<protein>
    <recommendedName>
        <fullName evidence="16">ATP synthase subunit b</fullName>
    </recommendedName>
    <alternativeName>
        <fullName evidence="16">ATP synthase F(0) sector subunit b</fullName>
    </alternativeName>
    <alternativeName>
        <fullName evidence="16">ATPase subunit I</fullName>
    </alternativeName>
    <alternativeName>
        <fullName evidence="16">F-type ATPase subunit b</fullName>
        <shortName evidence="16">F-ATPase subunit b</shortName>
    </alternativeName>
</protein>
<evidence type="ECO:0000256" key="4">
    <source>
        <dbReference type="ARBA" id="ARBA00022519"/>
    </source>
</evidence>
<evidence type="ECO:0000256" key="15">
    <source>
        <dbReference type="ARBA" id="ARBA00037847"/>
    </source>
</evidence>
<keyword evidence="9 16" id="KW-0406">Ion transport</keyword>
<dbReference type="InterPro" id="IPR002146">
    <property type="entry name" value="ATP_synth_b/b'su_bac/chlpt"/>
</dbReference>